<evidence type="ECO:0000313" key="3">
    <source>
        <dbReference type="Proteomes" id="UP000077926"/>
    </source>
</evidence>
<evidence type="ECO:0000256" key="1">
    <source>
        <dbReference type="SAM" id="Phobius"/>
    </source>
</evidence>
<dbReference type="Proteomes" id="UP000077926">
    <property type="component" value="Chromosome"/>
</dbReference>
<dbReference type="EMBL" id="CP017080">
    <property type="protein sequence ID" value="AOH54522.1"/>
    <property type="molecule type" value="Genomic_DNA"/>
</dbReference>
<dbReference type="OrthoDB" id="9809206at2"/>
<keyword evidence="1" id="KW-0812">Transmembrane</keyword>
<dbReference type="RefSeq" id="WP_064465775.1">
    <property type="nucleotide sequence ID" value="NZ_CP017080.1"/>
</dbReference>
<keyword evidence="1" id="KW-0472">Membrane</keyword>
<protein>
    <submittedName>
        <fullName evidence="2">Uncharacterized protein</fullName>
    </submittedName>
</protein>
<accession>A0A1B3XMS5</accession>
<dbReference type="AlphaFoldDB" id="A0A1B3XMS5"/>
<reference evidence="2 3" key="1">
    <citation type="submission" date="2016-08" db="EMBL/GenBank/DDBJ databases">
        <title>Complete genome sequence of Bacillus muralis G25-68, a strain with toxicity to nematodes.</title>
        <authorList>
            <person name="Zheng Z."/>
        </authorList>
    </citation>
    <scope>NUCLEOTIDE SEQUENCE [LARGE SCALE GENOMIC DNA]</scope>
    <source>
        <strain evidence="2 3">G25-68</strain>
    </source>
</reference>
<feature type="transmembrane region" description="Helical" evidence="1">
    <location>
        <begin position="6"/>
        <end position="24"/>
    </location>
</feature>
<organism evidence="2 3">
    <name type="scientific">Peribacillus muralis</name>
    <dbReference type="NCBI Taxonomy" id="264697"/>
    <lineage>
        <taxon>Bacteria</taxon>
        <taxon>Bacillati</taxon>
        <taxon>Bacillota</taxon>
        <taxon>Bacilli</taxon>
        <taxon>Bacillales</taxon>
        <taxon>Bacillaceae</taxon>
        <taxon>Peribacillus</taxon>
    </lineage>
</organism>
<proteinExistence type="predicted"/>
<sequence length="188" mass="22170">MNYFELTQAIGSVATAGAFIWAFISHRLDSKRYDNQLEEERRKHLQDRSDIEISQIESKITNLNETMNNYAGILLTSEKLKWSLKRMSENIEQNKNSFVISDYEPHLEEMRQLLNHLLPWQQSIIGDLPIDPLINNFYAYYKYSSKEELLEWVENFELQVEQAAEICGDTIERISNIIENLQNKLMSF</sequence>
<keyword evidence="1" id="KW-1133">Transmembrane helix</keyword>
<keyword evidence="3" id="KW-1185">Reference proteome</keyword>
<evidence type="ECO:0000313" key="2">
    <source>
        <dbReference type="EMBL" id="AOH54522.1"/>
    </source>
</evidence>
<gene>
    <name evidence="2" type="ORF">ABE28_009175</name>
</gene>
<name>A0A1B3XMS5_9BACI</name>
<dbReference type="KEGG" id="bmur:ABE28_009175"/>